<dbReference type="GeneID" id="1449812"/>
<dbReference type="RefSeq" id="NP_048133.1">
    <property type="nucleotide sequence ID" value="NC_001993.1"/>
</dbReference>
<sequence>MNGVYFVVIVLIIIIIILFIFYYVNLSVSKFTNDNFDNTSIVDFMVINASMYQEVLDNNFFSAFNNLKIIPTFVFLSNYVEKVIVNDWYNISSNTLPINNFSNKLIYWIFGGWYVAISGRNNWICVRANDSNIKCLNDEEILLKFLISDYDTGYTNNIPVRNSIIISNIMFKMEEIIIINISYIALNFVDKDYYTILCKIFNIFKTNYINDKKFIISGQLGINSKFIQSALETIFDIKEIVSSCYDGAISYVDNNQKVVQSSFIVLDKRLCPYGVRFGIRLLENAMPSYKLVLYATIYNKNRKNKYNNMYNDKLSLNIFENIKSLGYDLSNINWSEIDISELDNNYENANVNLIDDDATMEVIKLSDIIEKINNTTTNGNNATTNGNNATTNGNNATTNGN</sequence>
<keyword evidence="4" id="KW-1185">Reference proteome</keyword>
<reference evidence="3 4" key="1">
    <citation type="journal article" date="1999" name="J. Virol.">
        <title>The genome of Melanoplus sanguinipes entomopoxvirus.</title>
        <authorList>
            <person name="Afonso C.L."/>
            <person name="Tulman E.R."/>
            <person name="Lu Z."/>
            <person name="Oma E."/>
            <person name="Kutish G.F."/>
            <person name="Rock D.L."/>
        </authorList>
    </citation>
    <scope>NUCLEOTIDE SEQUENCE [LARGE SCALE GENOMIC DNA]</scope>
    <source>
        <strain evidence="3">Tucson</strain>
    </source>
</reference>
<accession>Q9YW30</accession>
<organismHost>
    <name type="scientific">Melanoplus sanguinipes</name>
    <name type="common">Migratory grasshopper</name>
    <dbReference type="NCBI Taxonomy" id="65742"/>
</organismHost>
<feature type="region of interest" description="Disordered" evidence="1">
    <location>
        <begin position="375"/>
        <end position="401"/>
    </location>
</feature>
<dbReference type="PIR" id="T28223">
    <property type="entry name" value="T28223"/>
</dbReference>
<keyword evidence="2" id="KW-0812">Transmembrane</keyword>
<organism evidence="3 4">
    <name type="scientific">Melanoplus sanguinipes entomopoxvirus</name>
    <name type="common">MsEPV</name>
    <dbReference type="NCBI Taxonomy" id="83191"/>
    <lineage>
        <taxon>Viruses</taxon>
        <taxon>Varidnaviria</taxon>
        <taxon>Bamfordvirae</taxon>
        <taxon>Nucleocytoviricota</taxon>
        <taxon>Pokkesviricetes</taxon>
        <taxon>Chitovirales</taxon>
        <taxon>Poxviridae</taxon>
        <taxon>Entomopoxvirinae</taxon>
        <taxon>Deltaentomopoxvirus</taxon>
        <taxon>Deltaentomopoxvirus msanguinipes</taxon>
    </lineage>
</organism>
<evidence type="ECO:0000256" key="2">
    <source>
        <dbReference type="SAM" id="Phobius"/>
    </source>
</evidence>
<keyword evidence="2" id="KW-0472">Membrane</keyword>
<proteinExistence type="predicted"/>
<gene>
    <name evidence="3" type="primary">MSV062</name>
</gene>
<feature type="transmembrane region" description="Helical" evidence="2">
    <location>
        <begin position="6"/>
        <end position="24"/>
    </location>
</feature>
<keyword evidence="2" id="KW-1133">Transmembrane helix</keyword>
<name>Q9YW30_MSEPV</name>
<dbReference type="Proteomes" id="UP000172353">
    <property type="component" value="Segment"/>
</dbReference>
<dbReference type="Pfam" id="PF06636">
    <property type="entry name" value="DUF1157"/>
    <property type="match status" value="1"/>
</dbReference>
<evidence type="ECO:0000313" key="4">
    <source>
        <dbReference type="Proteomes" id="UP000172353"/>
    </source>
</evidence>
<protein>
    <submittedName>
        <fullName evidence="3">ORF MSV062 SCG gene family protein</fullName>
    </submittedName>
</protein>
<dbReference type="EMBL" id="AF063866">
    <property type="protein sequence ID" value="AAC97817.1"/>
    <property type="molecule type" value="Genomic_DNA"/>
</dbReference>
<evidence type="ECO:0000313" key="3">
    <source>
        <dbReference type="EMBL" id="AAC97817.1"/>
    </source>
</evidence>
<evidence type="ECO:0000256" key="1">
    <source>
        <dbReference type="SAM" id="MobiDB-lite"/>
    </source>
</evidence>
<dbReference type="KEGG" id="vg:1449812"/>
<dbReference type="InterPro" id="IPR010587">
    <property type="entry name" value="MsEPV_Orf214"/>
</dbReference>